<evidence type="ECO:0000256" key="10">
    <source>
        <dbReference type="ARBA" id="ARBA00023136"/>
    </source>
</evidence>
<comment type="cofactor">
    <cofactor evidence="11">
        <name>Zn(2+)</name>
        <dbReference type="ChEBI" id="CHEBI:29105"/>
    </cofactor>
    <text evidence="11">Binds 1 zinc ion per subunit.</text>
</comment>
<feature type="transmembrane region" description="Helical" evidence="12">
    <location>
        <begin position="264"/>
        <end position="285"/>
    </location>
</feature>
<evidence type="ECO:0000313" key="15">
    <source>
        <dbReference type="Proteomes" id="UP000653692"/>
    </source>
</evidence>
<dbReference type="EMBL" id="DQUR01000263">
    <property type="protein sequence ID" value="HIP89777.1"/>
    <property type="molecule type" value="Genomic_DNA"/>
</dbReference>
<keyword evidence="6 11" id="KW-0378">Hydrolase</keyword>
<feature type="transmembrane region" description="Helical" evidence="12">
    <location>
        <begin position="159"/>
        <end position="178"/>
    </location>
</feature>
<dbReference type="GO" id="GO:0046872">
    <property type="term" value="F:metal ion binding"/>
    <property type="evidence" value="ECO:0007669"/>
    <property type="project" value="UniProtKB-KW"/>
</dbReference>
<feature type="domain" description="Peptidase M48" evidence="13">
    <location>
        <begin position="187"/>
        <end position="275"/>
    </location>
</feature>
<keyword evidence="3 11" id="KW-0645">Protease</keyword>
<dbReference type="GO" id="GO:0005886">
    <property type="term" value="C:plasma membrane"/>
    <property type="evidence" value="ECO:0007669"/>
    <property type="project" value="UniProtKB-SubCell"/>
</dbReference>
<keyword evidence="7 11" id="KW-0862">Zinc</keyword>
<sequence>MKLELFTASIMCIVIPPIVMRILGKRILQKDIPEKEKMYNLMKAGILCLSGPILYFVAAIFFGGLDWASGIVEPLPLPEVVKALLFVLILTFPMLVSIFLVIYEAAKVGMKITKERIEKKDVLEELALILGPIFAFAFIWVTLILYLPESLTSKWWFNLALYSVLIFLFFAFYPVILVKIGPTHNLDPELKKELLELCSRYGVKVRDIVVKGKPEHRGANAMVTGIIPGYRYVVLTHGLIKNFEKEEIKAVLAHEIGHIKEKHLWINALMSICWFLFWGGIIYGLSKLRLNIFSSPYFFFGIYFFAVFFWIFGIES</sequence>
<evidence type="ECO:0000256" key="8">
    <source>
        <dbReference type="ARBA" id="ARBA00022989"/>
    </source>
</evidence>
<feature type="transmembrane region" description="Helical" evidence="12">
    <location>
        <begin position="297"/>
        <end position="314"/>
    </location>
</feature>
<dbReference type="PANTHER" id="PTHR43221:SF1">
    <property type="entry name" value="PROTEASE HTPX"/>
    <property type="match status" value="1"/>
</dbReference>
<protein>
    <recommendedName>
        <fullName evidence="13">Peptidase M48 domain-containing protein</fullName>
    </recommendedName>
</protein>
<organism evidence="14 15">
    <name type="scientific">Thermococcus paralvinellae</name>
    <dbReference type="NCBI Taxonomy" id="582419"/>
    <lineage>
        <taxon>Archaea</taxon>
        <taxon>Methanobacteriati</taxon>
        <taxon>Methanobacteriota</taxon>
        <taxon>Thermococci</taxon>
        <taxon>Thermococcales</taxon>
        <taxon>Thermococcaceae</taxon>
        <taxon>Thermococcus</taxon>
    </lineage>
</organism>
<keyword evidence="4 12" id="KW-0812">Transmembrane</keyword>
<evidence type="ECO:0000256" key="1">
    <source>
        <dbReference type="ARBA" id="ARBA00004651"/>
    </source>
</evidence>
<dbReference type="Pfam" id="PF01435">
    <property type="entry name" value="Peptidase_M48"/>
    <property type="match status" value="1"/>
</dbReference>
<accession>A0A832ZG12</accession>
<evidence type="ECO:0000256" key="9">
    <source>
        <dbReference type="ARBA" id="ARBA00023049"/>
    </source>
</evidence>
<dbReference type="Gene3D" id="3.30.2010.10">
    <property type="entry name" value="Metalloproteases ('zincins'), catalytic domain"/>
    <property type="match status" value="1"/>
</dbReference>
<feature type="transmembrane region" description="Helical" evidence="12">
    <location>
        <begin position="126"/>
        <end position="147"/>
    </location>
</feature>
<name>A0A832ZG12_9EURY</name>
<evidence type="ECO:0000259" key="13">
    <source>
        <dbReference type="Pfam" id="PF01435"/>
    </source>
</evidence>
<keyword evidence="5" id="KW-0479">Metal-binding</keyword>
<keyword evidence="9 11" id="KW-0482">Metalloprotease</keyword>
<evidence type="ECO:0000256" key="5">
    <source>
        <dbReference type="ARBA" id="ARBA00022723"/>
    </source>
</evidence>
<evidence type="ECO:0000256" key="7">
    <source>
        <dbReference type="ARBA" id="ARBA00022833"/>
    </source>
</evidence>
<feature type="transmembrane region" description="Helical" evidence="12">
    <location>
        <begin position="44"/>
        <end position="63"/>
    </location>
</feature>
<evidence type="ECO:0000256" key="12">
    <source>
        <dbReference type="SAM" id="Phobius"/>
    </source>
</evidence>
<dbReference type="InterPro" id="IPR050083">
    <property type="entry name" value="HtpX_protease"/>
</dbReference>
<dbReference type="GO" id="GO:0006508">
    <property type="term" value="P:proteolysis"/>
    <property type="evidence" value="ECO:0007669"/>
    <property type="project" value="UniProtKB-KW"/>
</dbReference>
<evidence type="ECO:0000256" key="11">
    <source>
        <dbReference type="RuleBase" id="RU003983"/>
    </source>
</evidence>
<proteinExistence type="inferred from homology"/>
<gene>
    <name evidence="14" type="ORF">EYH24_07755</name>
</gene>
<comment type="subcellular location">
    <subcellularLocation>
        <location evidence="1">Cell membrane</location>
        <topology evidence="1">Multi-pass membrane protein</topology>
    </subcellularLocation>
</comment>
<comment type="caution">
    <text evidence="14">The sequence shown here is derived from an EMBL/GenBank/DDBJ whole genome shotgun (WGS) entry which is preliminary data.</text>
</comment>
<keyword evidence="2" id="KW-1003">Cell membrane</keyword>
<keyword evidence="8 12" id="KW-1133">Transmembrane helix</keyword>
<evidence type="ECO:0000313" key="14">
    <source>
        <dbReference type="EMBL" id="HIP89777.1"/>
    </source>
</evidence>
<evidence type="ECO:0000256" key="3">
    <source>
        <dbReference type="ARBA" id="ARBA00022670"/>
    </source>
</evidence>
<comment type="similarity">
    <text evidence="11">Belongs to the peptidase M48 family.</text>
</comment>
<dbReference type="Proteomes" id="UP000653692">
    <property type="component" value="Unassembled WGS sequence"/>
</dbReference>
<feature type="transmembrane region" description="Helical" evidence="12">
    <location>
        <begin position="83"/>
        <end position="105"/>
    </location>
</feature>
<evidence type="ECO:0000256" key="2">
    <source>
        <dbReference type="ARBA" id="ARBA00022475"/>
    </source>
</evidence>
<keyword evidence="10 12" id="KW-0472">Membrane</keyword>
<feature type="non-terminal residue" evidence="14">
    <location>
        <position position="316"/>
    </location>
</feature>
<dbReference type="PANTHER" id="PTHR43221">
    <property type="entry name" value="PROTEASE HTPX"/>
    <property type="match status" value="1"/>
</dbReference>
<feature type="transmembrane region" description="Helical" evidence="12">
    <location>
        <begin position="6"/>
        <end position="23"/>
    </location>
</feature>
<reference evidence="14" key="1">
    <citation type="journal article" date="2020" name="ISME J.">
        <title>Gammaproteobacteria mediating utilization of methyl-, sulfur- and petroleum organic compounds in deep ocean hydrothermal plumes.</title>
        <authorList>
            <person name="Zhou Z."/>
            <person name="Liu Y."/>
            <person name="Pan J."/>
            <person name="Cron B.R."/>
            <person name="Toner B.M."/>
            <person name="Anantharaman K."/>
            <person name="Breier J.A."/>
            <person name="Dick G.J."/>
            <person name="Li M."/>
        </authorList>
    </citation>
    <scope>NUCLEOTIDE SEQUENCE</scope>
    <source>
        <strain evidence="14">SZUA-1476</strain>
    </source>
</reference>
<dbReference type="GO" id="GO:0004222">
    <property type="term" value="F:metalloendopeptidase activity"/>
    <property type="evidence" value="ECO:0007669"/>
    <property type="project" value="InterPro"/>
</dbReference>
<evidence type="ECO:0000256" key="6">
    <source>
        <dbReference type="ARBA" id="ARBA00022801"/>
    </source>
</evidence>
<dbReference type="AlphaFoldDB" id="A0A832ZG12"/>
<evidence type="ECO:0000256" key="4">
    <source>
        <dbReference type="ARBA" id="ARBA00022692"/>
    </source>
</evidence>
<dbReference type="InterPro" id="IPR001915">
    <property type="entry name" value="Peptidase_M48"/>
</dbReference>